<keyword evidence="3" id="KW-1185">Reference proteome</keyword>
<evidence type="ECO:0000256" key="1">
    <source>
        <dbReference type="SAM" id="MobiDB-lite"/>
    </source>
</evidence>
<reference evidence="2 3" key="1">
    <citation type="journal article" date="2008" name="Nature">
        <title>The genome of the model beetle and pest Tribolium castaneum.</title>
        <authorList>
            <consortium name="Tribolium Genome Sequencing Consortium"/>
            <person name="Richards S."/>
            <person name="Gibbs R.A."/>
            <person name="Weinstock G.M."/>
            <person name="Brown S.J."/>
            <person name="Denell R."/>
            <person name="Beeman R.W."/>
            <person name="Gibbs R."/>
            <person name="Beeman R.W."/>
            <person name="Brown S.J."/>
            <person name="Bucher G."/>
            <person name="Friedrich M."/>
            <person name="Grimmelikhuijzen C.J."/>
            <person name="Klingler M."/>
            <person name="Lorenzen M."/>
            <person name="Richards S."/>
            <person name="Roth S."/>
            <person name="Schroder R."/>
            <person name="Tautz D."/>
            <person name="Zdobnov E.M."/>
            <person name="Muzny D."/>
            <person name="Gibbs R.A."/>
            <person name="Weinstock G.M."/>
            <person name="Attaway T."/>
            <person name="Bell S."/>
            <person name="Buhay C.J."/>
            <person name="Chandrabose M.N."/>
            <person name="Chavez D."/>
            <person name="Clerk-Blankenburg K.P."/>
            <person name="Cree A."/>
            <person name="Dao M."/>
            <person name="Davis C."/>
            <person name="Chacko J."/>
            <person name="Dinh H."/>
            <person name="Dugan-Rocha S."/>
            <person name="Fowler G."/>
            <person name="Garner T.T."/>
            <person name="Garnes J."/>
            <person name="Gnirke A."/>
            <person name="Hawes A."/>
            <person name="Hernandez J."/>
            <person name="Hines S."/>
            <person name="Holder M."/>
            <person name="Hume J."/>
            <person name="Jhangiani S.N."/>
            <person name="Joshi V."/>
            <person name="Khan Z.M."/>
            <person name="Jackson L."/>
            <person name="Kovar C."/>
            <person name="Kowis A."/>
            <person name="Lee S."/>
            <person name="Lewis L.R."/>
            <person name="Margolis J."/>
            <person name="Morgan M."/>
            <person name="Nazareth L.V."/>
            <person name="Nguyen N."/>
            <person name="Okwuonu G."/>
            <person name="Parker D."/>
            <person name="Richards S."/>
            <person name="Ruiz S.J."/>
            <person name="Santibanez J."/>
            <person name="Savard J."/>
            <person name="Scherer S.E."/>
            <person name="Schneider B."/>
            <person name="Sodergren E."/>
            <person name="Tautz D."/>
            <person name="Vattahil S."/>
            <person name="Villasana D."/>
            <person name="White C.S."/>
            <person name="Wright R."/>
            <person name="Park Y."/>
            <person name="Beeman R.W."/>
            <person name="Lord J."/>
            <person name="Oppert B."/>
            <person name="Lorenzen M."/>
            <person name="Brown S."/>
            <person name="Wang L."/>
            <person name="Savard J."/>
            <person name="Tautz D."/>
            <person name="Richards S."/>
            <person name="Weinstock G."/>
            <person name="Gibbs R.A."/>
            <person name="Liu Y."/>
            <person name="Worley K."/>
            <person name="Weinstock G."/>
            <person name="Elsik C.G."/>
            <person name="Reese J.T."/>
            <person name="Elhaik E."/>
            <person name="Landan G."/>
            <person name="Graur D."/>
            <person name="Arensburger P."/>
            <person name="Atkinson P."/>
            <person name="Beeman R.W."/>
            <person name="Beidler J."/>
            <person name="Brown S.J."/>
            <person name="Demuth J.P."/>
            <person name="Drury D.W."/>
            <person name="Du Y.Z."/>
            <person name="Fujiwara H."/>
            <person name="Lorenzen M."/>
            <person name="Maselli V."/>
            <person name="Osanai M."/>
            <person name="Park Y."/>
            <person name="Robertson H.M."/>
            <person name="Tu Z."/>
            <person name="Wang J.J."/>
            <person name="Wang S."/>
            <person name="Richards S."/>
            <person name="Song H."/>
            <person name="Zhang L."/>
            <person name="Sodergren E."/>
            <person name="Werner D."/>
            <person name="Stanke M."/>
            <person name="Morgenstern B."/>
            <person name="Solovyev V."/>
            <person name="Kosarev P."/>
            <person name="Brown G."/>
            <person name="Chen H.C."/>
            <person name="Ermolaeva O."/>
            <person name="Hlavina W."/>
            <person name="Kapustin Y."/>
            <person name="Kiryutin B."/>
            <person name="Kitts P."/>
            <person name="Maglott D."/>
            <person name="Pruitt K."/>
            <person name="Sapojnikov V."/>
            <person name="Souvorov A."/>
            <person name="Mackey A.J."/>
            <person name="Waterhouse R.M."/>
            <person name="Wyder S."/>
            <person name="Zdobnov E.M."/>
            <person name="Zdobnov E.M."/>
            <person name="Wyder S."/>
            <person name="Kriventseva E.V."/>
            <person name="Kadowaki T."/>
            <person name="Bork P."/>
            <person name="Aranda M."/>
            <person name="Bao R."/>
            <person name="Beermann A."/>
            <person name="Berns N."/>
            <person name="Bolognesi R."/>
            <person name="Bonneton F."/>
            <person name="Bopp D."/>
            <person name="Brown S.J."/>
            <person name="Bucher G."/>
            <person name="Butts T."/>
            <person name="Chaumot A."/>
            <person name="Denell R.E."/>
            <person name="Ferrier D.E."/>
            <person name="Friedrich M."/>
            <person name="Gordon C.M."/>
            <person name="Jindra M."/>
            <person name="Klingler M."/>
            <person name="Lan Q."/>
            <person name="Lattorff H.M."/>
            <person name="Laudet V."/>
            <person name="von Levetsow C."/>
            <person name="Liu Z."/>
            <person name="Lutz R."/>
            <person name="Lynch J.A."/>
            <person name="da Fonseca R.N."/>
            <person name="Posnien N."/>
            <person name="Reuter R."/>
            <person name="Roth S."/>
            <person name="Savard J."/>
            <person name="Schinko J.B."/>
            <person name="Schmitt C."/>
            <person name="Schoppmeier M."/>
            <person name="Schroder R."/>
            <person name="Shippy T.D."/>
            <person name="Simonnet F."/>
            <person name="Marques-Souza H."/>
            <person name="Tautz D."/>
            <person name="Tomoyasu Y."/>
            <person name="Trauner J."/>
            <person name="Van der Zee M."/>
            <person name="Vervoort M."/>
            <person name="Wittkopp N."/>
            <person name="Wimmer E.A."/>
            <person name="Yang X."/>
            <person name="Jones A.K."/>
            <person name="Sattelle D.B."/>
            <person name="Ebert P.R."/>
            <person name="Nelson D."/>
            <person name="Scott J.G."/>
            <person name="Beeman R.W."/>
            <person name="Muthukrishnan S."/>
            <person name="Kramer K.J."/>
            <person name="Arakane Y."/>
            <person name="Beeman R.W."/>
            <person name="Zhu Q."/>
            <person name="Hogenkamp D."/>
            <person name="Dixit R."/>
            <person name="Oppert B."/>
            <person name="Jiang H."/>
            <person name="Zou Z."/>
            <person name="Marshall J."/>
            <person name="Elpidina E."/>
            <person name="Vinokurov K."/>
            <person name="Oppert C."/>
            <person name="Zou Z."/>
            <person name="Evans J."/>
            <person name="Lu Z."/>
            <person name="Zhao P."/>
            <person name="Sumathipala N."/>
            <person name="Altincicek B."/>
            <person name="Vilcinskas A."/>
            <person name="Williams M."/>
            <person name="Hultmark D."/>
            <person name="Hetru C."/>
            <person name="Jiang H."/>
            <person name="Grimmelikhuijzen C.J."/>
            <person name="Hauser F."/>
            <person name="Cazzamali G."/>
            <person name="Williamson M."/>
            <person name="Park Y."/>
            <person name="Li B."/>
            <person name="Tanaka Y."/>
            <person name="Predel R."/>
            <person name="Neupert S."/>
            <person name="Schachtner J."/>
            <person name="Verleyen P."/>
            <person name="Raible F."/>
            <person name="Bork P."/>
            <person name="Friedrich M."/>
            <person name="Walden K.K."/>
            <person name="Robertson H.M."/>
            <person name="Angeli S."/>
            <person name="Foret S."/>
            <person name="Bucher G."/>
            <person name="Schuetz S."/>
            <person name="Maleszka R."/>
            <person name="Wimmer E.A."/>
            <person name="Beeman R.W."/>
            <person name="Lorenzen M."/>
            <person name="Tomoyasu Y."/>
            <person name="Miller S.C."/>
            <person name="Grossmann D."/>
            <person name="Bucher G."/>
        </authorList>
    </citation>
    <scope>NUCLEOTIDE SEQUENCE [LARGE SCALE GENOMIC DNA]</scope>
    <source>
        <strain evidence="2 3">Georgia GA2</strain>
    </source>
</reference>
<dbReference type="InParanoid" id="A0A139WIU0"/>
<dbReference type="Proteomes" id="UP000007266">
    <property type="component" value="Linkage group 4"/>
</dbReference>
<feature type="region of interest" description="Disordered" evidence="1">
    <location>
        <begin position="1"/>
        <end position="29"/>
    </location>
</feature>
<gene>
    <name evidence="2" type="primary">AUGUSTUS-3.0.2_32804</name>
    <name evidence="2" type="ORF">TcasGA2_TC032804</name>
</gene>
<organism evidence="2 3">
    <name type="scientific">Tribolium castaneum</name>
    <name type="common">Red flour beetle</name>
    <dbReference type="NCBI Taxonomy" id="7070"/>
    <lineage>
        <taxon>Eukaryota</taxon>
        <taxon>Metazoa</taxon>
        <taxon>Ecdysozoa</taxon>
        <taxon>Arthropoda</taxon>
        <taxon>Hexapoda</taxon>
        <taxon>Insecta</taxon>
        <taxon>Pterygota</taxon>
        <taxon>Neoptera</taxon>
        <taxon>Endopterygota</taxon>
        <taxon>Coleoptera</taxon>
        <taxon>Polyphaga</taxon>
        <taxon>Cucujiformia</taxon>
        <taxon>Tenebrionidae</taxon>
        <taxon>Tenebrionidae incertae sedis</taxon>
        <taxon>Tribolium</taxon>
    </lineage>
</organism>
<evidence type="ECO:0000313" key="3">
    <source>
        <dbReference type="Proteomes" id="UP000007266"/>
    </source>
</evidence>
<dbReference type="EMBL" id="KQ971338">
    <property type="protein sequence ID" value="KYB27928.1"/>
    <property type="molecule type" value="Genomic_DNA"/>
</dbReference>
<proteinExistence type="predicted"/>
<dbReference type="AlphaFoldDB" id="A0A139WIU0"/>
<evidence type="ECO:0000313" key="2">
    <source>
        <dbReference type="EMBL" id="KYB27928.1"/>
    </source>
</evidence>
<sequence>MYPANVSKYHSSNQQKFENRRQVGEINTNDMSVTTLSNHSISSIQQSFSRRTNFPNIHFF</sequence>
<name>A0A139WIU0_TRICA</name>
<reference evidence="2 3" key="2">
    <citation type="journal article" date="2010" name="Nucleic Acids Res.">
        <title>BeetleBase in 2010: revisions to provide comprehensive genomic information for Tribolium castaneum.</title>
        <authorList>
            <person name="Kim H.S."/>
            <person name="Murphy T."/>
            <person name="Xia J."/>
            <person name="Caragea D."/>
            <person name="Park Y."/>
            <person name="Beeman R.W."/>
            <person name="Lorenzen M.D."/>
            <person name="Butcher S."/>
            <person name="Manak J.R."/>
            <person name="Brown S.J."/>
        </authorList>
    </citation>
    <scope>GENOME REANNOTATION</scope>
    <source>
        <strain evidence="2 3">Georgia GA2</strain>
    </source>
</reference>
<accession>A0A139WIU0</accession>
<protein>
    <submittedName>
        <fullName evidence="2">Uncharacterized protein</fullName>
    </submittedName>
</protein>